<feature type="non-terminal residue" evidence="1">
    <location>
        <position position="1"/>
    </location>
</feature>
<gene>
    <name evidence="1" type="ORF">HPB47_000962</name>
</gene>
<evidence type="ECO:0000313" key="1">
    <source>
        <dbReference type="EMBL" id="KAG0423255.1"/>
    </source>
</evidence>
<comment type="caution">
    <text evidence="1">The sequence shown here is derived from an EMBL/GenBank/DDBJ whole genome shotgun (WGS) entry which is preliminary data.</text>
</comment>
<accession>A0AC60PQD8</accession>
<proteinExistence type="predicted"/>
<sequence>PDYLSSLPEPERQRYRNKLCMDGVAYGDPYAVNKACWTSDVKLLPPKSLAHVVVYLVFSPSQFTADTVQAYKSLEAYNYFDSVSALPTGSADCGSAEELLSRMSKPRSAHSLVHAAQAIVSLWDLRKLAPFPGAFDAAALDSAEFRGLLDCVERESGSLSDTSLTAILVSLKRLLREPQVSAYHTLVCEAASRCSHFNLQNLSRFLVSLNQSSNVNLSYHCRAIVRLQELLPHCSSDEDLKCAAISLFRLLRIASPSLIEAFCEKMIEILTPASQFHTLLRCLPVVCHERYQTGRESYTGKVLTFVNPSVPLLKEHDLVILADAIAWVECNASTTLRLIQERARTLLANSASLALARCLTVGPPLPRAEAARLGDSLLDLLTPELDSRGLARFMEVLLSIPVTNPEVLETFWYRVARVSSHGFSGFLRGYLLCFQQTRFRSAAFDQEAVKWCLEKVDLEHCNLSHRSLSALFLLGFDPRLMTRERVLRLTSLVGQLSVRSLYELAVGLRTSEHCWPRGRKGAGACPLLMELRVAVHNEMRRRVDAVQTLPQLSALTVGSRLLWFSGGHHEELKEGIVERCGTLLKEGSPRAISWMCKALAAERLWLPDPLDDLVDRAVAHPDDLFPSTLCHLGYICFVSGHVPARLDHLARIMNDTLLRHFEELPACHLLQAAVALGFFQRLEGSIIRRIFTLDFMDRLDQELLCKHERVQGRQLRELLGTLNRVACLDFPEERVPWFHGQYYRTRARSAIKRLLPLHREVLDCLVSVLQGRQFVHCHAFTPYNYYL</sequence>
<name>A0AC60PQD8_IXOPE</name>
<dbReference type="Proteomes" id="UP000805193">
    <property type="component" value="Unassembled WGS sequence"/>
</dbReference>
<organism evidence="1 2">
    <name type="scientific">Ixodes persulcatus</name>
    <name type="common">Taiga tick</name>
    <dbReference type="NCBI Taxonomy" id="34615"/>
    <lineage>
        <taxon>Eukaryota</taxon>
        <taxon>Metazoa</taxon>
        <taxon>Ecdysozoa</taxon>
        <taxon>Arthropoda</taxon>
        <taxon>Chelicerata</taxon>
        <taxon>Arachnida</taxon>
        <taxon>Acari</taxon>
        <taxon>Parasitiformes</taxon>
        <taxon>Ixodida</taxon>
        <taxon>Ixodoidea</taxon>
        <taxon>Ixodidae</taxon>
        <taxon>Ixodinae</taxon>
        <taxon>Ixodes</taxon>
    </lineage>
</organism>
<reference evidence="1 2" key="1">
    <citation type="journal article" date="2020" name="Cell">
        <title>Large-Scale Comparative Analyses of Tick Genomes Elucidate Their Genetic Diversity and Vector Capacities.</title>
        <authorList>
            <consortium name="Tick Genome and Microbiome Consortium (TIGMIC)"/>
            <person name="Jia N."/>
            <person name="Wang J."/>
            <person name="Shi W."/>
            <person name="Du L."/>
            <person name="Sun Y."/>
            <person name="Zhan W."/>
            <person name="Jiang J.F."/>
            <person name="Wang Q."/>
            <person name="Zhang B."/>
            <person name="Ji P."/>
            <person name="Bell-Sakyi L."/>
            <person name="Cui X.M."/>
            <person name="Yuan T.T."/>
            <person name="Jiang B.G."/>
            <person name="Yang W.F."/>
            <person name="Lam T.T."/>
            <person name="Chang Q.C."/>
            <person name="Ding S.J."/>
            <person name="Wang X.J."/>
            <person name="Zhu J.G."/>
            <person name="Ruan X.D."/>
            <person name="Zhao L."/>
            <person name="Wei J.T."/>
            <person name="Ye R.Z."/>
            <person name="Que T.C."/>
            <person name="Du C.H."/>
            <person name="Zhou Y.H."/>
            <person name="Cheng J.X."/>
            <person name="Dai P.F."/>
            <person name="Guo W.B."/>
            <person name="Han X.H."/>
            <person name="Huang E.J."/>
            <person name="Li L.F."/>
            <person name="Wei W."/>
            <person name="Gao Y.C."/>
            <person name="Liu J.Z."/>
            <person name="Shao H.Z."/>
            <person name="Wang X."/>
            <person name="Wang C.C."/>
            <person name="Yang T.C."/>
            <person name="Huo Q.B."/>
            <person name="Li W."/>
            <person name="Chen H.Y."/>
            <person name="Chen S.E."/>
            <person name="Zhou L.G."/>
            <person name="Ni X.B."/>
            <person name="Tian J.H."/>
            <person name="Sheng Y."/>
            <person name="Liu T."/>
            <person name="Pan Y.S."/>
            <person name="Xia L.Y."/>
            <person name="Li J."/>
            <person name="Zhao F."/>
            <person name="Cao W.C."/>
        </authorList>
    </citation>
    <scope>NUCLEOTIDE SEQUENCE [LARGE SCALE GENOMIC DNA]</scope>
    <source>
        <strain evidence="1">Iper-2018</strain>
    </source>
</reference>
<evidence type="ECO:0000313" key="2">
    <source>
        <dbReference type="Proteomes" id="UP000805193"/>
    </source>
</evidence>
<dbReference type="EMBL" id="JABSTQ010010123">
    <property type="protein sequence ID" value="KAG0423255.1"/>
    <property type="molecule type" value="Genomic_DNA"/>
</dbReference>
<keyword evidence="2" id="KW-1185">Reference proteome</keyword>
<feature type="non-terminal residue" evidence="1">
    <location>
        <position position="787"/>
    </location>
</feature>
<protein>
    <submittedName>
        <fullName evidence="1">Uncharacterized protein</fullName>
    </submittedName>
</protein>